<keyword evidence="4 7" id="KW-0378">Hydrolase</keyword>
<dbReference type="InterPro" id="IPR001279">
    <property type="entry name" value="Metallo-B-lactamas"/>
</dbReference>
<evidence type="ECO:0000259" key="6">
    <source>
        <dbReference type="SMART" id="SM00849"/>
    </source>
</evidence>
<dbReference type="SMART" id="SM00849">
    <property type="entry name" value="Lactamase_B"/>
    <property type="match status" value="1"/>
</dbReference>
<evidence type="ECO:0000313" key="7">
    <source>
        <dbReference type="EMBL" id="KKI63037.1"/>
    </source>
</evidence>
<name>A0A0M2NSP6_STACC</name>
<dbReference type="PANTHER" id="PTHR42978">
    <property type="entry name" value="QUORUM-QUENCHING LACTONASE YTNP-RELATED-RELATED"/>
    <property type="match status" value="1"/>
</dbReference>
<comment type="caution">
    <text evidence="7">The sequence shown here is derived from an EMBL/GenBank/DDBJ whole genome shotgun (WGS) entry which is preliminary data.</text>
</comment>
<dbReference type="AlphaFoldDB" id="A0A0M2NSP6"/>
<accession>A0A0M2NSP6</accession>
<gene>
    <name evidence="7" type="ORF">UF66_1143</name>
</gene>
<evidence type="ECO:0000256" key="4">
    <source>
        <dbReference type="ARBA" id="ARBA00022801"/>
    </source>
</evidence>
<dbReference type="GO" id="GO:0016787">
    <property type="term" value="F:hydrolase activity"/>
    <property type="evidence" value="ECO:0007669"/>
    <property type="project" value="UniProtKB-KW"/>
</dbReference>
<feature type="domain" description="Metallo-beta-lactamase" evidence="6">
    <location>
        <begin position="48"/>
        <end position="265"/>
    </location>
</feature>
<organism evidence="7 8">
    <name type="scientific">Staphylococcus cohnii subsp. cohnii</name>
    <dbReference type="NCBI Taxonomy" id="74704"/>
    <lineage>
        <taxon>Bacteria</taxon>
        <taxon>Bacillati</taxon>
        <taxon>Bacillota</taxon>
        <taxon>Bacilli</taxon>
        <taxon>Bacillales</taxon>
        <taxon>Staphylococcaceae</taxon>
        <taxon>Staphylococcus</taxon>
        <taxon>Staphylococcus cohnii species complex</taxon>
    </lineage>
</organism>
<dbReference type="CDD" id="cd07729">
    <property type="entry name" value="AHL_lactonase_MBL-fold"/>
    <property type="match status" value="1"/>
</dbReference>
<protein>
    <submittedName>
        <fullName evidence="7">N-acyl homoserine lactone hydrolase</fullName>
    </submittedName>
</protein>
<dbReference type="GO" id="GO:0046872">
    <property type="term" value="F:metal ion binding"/>
    <property type="evidence" value="ECO:0007669"/>
    <property type="project" value="UniProtKB-KW"/>
</dbReference>
<reference evidence="7 8" key="1">
    <citation type="submission" date="2015-03" db="EMBL/GenBank/DDBJ databases">
        <title>Genome Assembly of Staphylococcus cohnii subsp. cohnii strain G22B2.</title>
        <authorList>
            <person name="Nair G."/>
            <person name="Kaur G."/>
            <person name="Khatri I."/>
            <person name="Singh N.K."/>
            <person name="Sathyabama S."/>
            <person name="Maurya S.K."/>
            <person name="Subramanian S."/>
            <person name="Agrewala J.N."/>
            <person name="Mayilraj S."/>
        </authorList>
    </citation>
    <scope>NUCLEOTIDE SEQUENCE [LARGE SCALE GENOMIC DNA]</scope>
    <source>
        <strain evidence="7 8">G22B2</strain>
    </source>
</reference>
<keyword evidence="5" id="KW-0862">Zinc</keyword>
<comment type="similarity">
    <text evidence="2">Belongs to the metallo-beta-lactamase superfamily.</text>
</comment>
<evidence type="ECO:0000313" key="8">
    <source>
        <dbReference type="Proteomes" id="UP000034455"/>
    </source>
</evidence>
<dbReference type="PATRIC" id="fig|74704.6.peg.1174"/>
<dbReference type="SUPFAM" id="SSF56281">
    <property type="entry name" value="Metallo-hydrolase/oxidoreductase"/>
    <property type="match status" value="1"/>
</dbReference>
<comment type="cofactor">
    <cofactor evidence="1">
        <name>Zn(2+)</name>
        <dbReference type="ChEBI" id="CHEBI:29105"/>
    </cofactor>
</comment>
<dbReference type="InterPro" id="IPR051013">
    <property type="entry name" value="MBL_superfamily_lactonases"/>
</dbReference>
<dbReference type="Gene3D" id="3.60.15.10">
    <property type="entry name" value="Ribonuclease Z/Hydroxyacylglutathione hydrolase-like"/>
    <property type="match status" value="1"/>
</dbReference>
<proteinExistence type="inferred from homology"/>
<sequence>MVNIKKERMKIYVLDNGRMKMDKNLMIANSNQATLDNPNKENELHEFPIYTVFIDHPDAKILFDTACNPNSMGEEGRWINATQKAFPYFSDESCHLPNRLEQLGVDPKDVDIVVASHLHLDHAGCLEYFTNATVIVHDDEFSGAMKCYARNQQEGAYIWSDIDAWIKSDLTWQTIARDQAHLNLVDGVKVLNFGSGHAWGMIGLEIETEELGTLILASDAIYTQESMEPKLQPPGILYDSVGWANSVEYIKRLAQEKNAEIWFGHDGNQFESFRKSTDGYYE</sequence>
<evidence type="ECO:0000256" key="1">
    <source>
        <dbReference type="ARBA" id="ARBA00001947"/>
    </source>
</evidence>
<dbReference type="PANTHER" id="PTHR42978:SF2">
    <property type="entry name" value="102 KBASES UNSTABLE REGION: FROM 1 TO 119443"/>
    <property type="match status" value="1"/>
</dbReference>
<evidence type="ECO:0000256" key="2">
    <source>
        <dbReference type="ARBA" id="ARBA00007749"/>
    </source>
</evidence>
<keyword evidence="3" id="KW-0479">Metal-binding</keyword>
<dbReference type="RefSeq" id="WP_019469224.1">
    <property type="nucleotide sequence ID" value="NZ_LAKJ01000019.1"/>
</dbReference>
<dbReference type="Pfam" id="PF00753">
    <property type="entry name" value="Lactamase_B"/>
    <property type="match status" value="1"/>
</dbReference>
<dbReference type="EMBL" id="LAKJ01000019">
    <property type="protein sequence ID" value="KKI63037.1"/>
    <property type="molecule type" value="Genomic_DNA"/>
</dbReference>
<evidence type="ECO:0000256" key="5">
    <source>
        <dbReference type="ARBA" id="ARBA00022833"/>
    </source>
</evidence>
<dbReference type="InterPro" id="IPR036866">
    <property type="entry name" value="RibonucZ/Hydroxyglut_hydro"/>
</dbReference>
<evidence type="ECO:0000256" key="3">
    <source>
        <dbReference type="ARBA" id="ARBA00022723"/>
    </source>
</evidence>
<dbReference type="Proteomes" id="UP000034455">
    <property type="component" value="Unassembled WGS sequence"/>
</dbReference>